<dbReference type="GO" id="GO:0016874">
    <property type="term" value="F:ligase activity"/>
    <property type="evidence" value="ECO:0007669"/>
    <property type="project" value="UniProtKB-KW"/>
</dbReference>
<dbReference type="InterPro" id="IPR009097">
    <property type="entry name" value="Cyclic_Pdiesterase"/>
</dbReference>
<reference evidence="1 2" key="1">
    <citation type="submission" date="2018-08" db="EMBL/GenBank/DDBJ databases">
        <title>Chitinophagaceae sp. K23C18032701, a novel bacterium isolated from forest soil.</title>
        <authorList>
            <person name="Wang C."/>
        </authorList>
    </citation>
    <scope>NUCLEOTIDE SEQUENCE [LARGE SCALE GENOMIC DNA]</scope>
    <source>
        <strain evidence="1 2">K23C18032701</strain>
    </source>
</reference>
<keyword evidence="2" id="KW-1185">Reference proteome</keyword>
<dbReference type="SUPFAM" id="SSF55144">
    <property type="entry name" value="LigT-like"/>
    <property type="match status" value="1"/>
</dbReference>
<protein>
    <submittedName>
        <fullName evidence="1">2'-5' RNA ligase family protein</fullName>
    </submittedName>
</protein>
<dbReference type="EMBL" id="QTJU01000001">
    <property type="protein sequence ID" value="RFM29838.1"/>
    <property type="molecule type" value="Genomic_DNA"/>
</dbReference>
<dbReference type="Proteomes" id="UP000261284">
    <property type="component" value="Unassembled WGS sequence"/>
</dbReference>
<dbReference type="Pfam" id="PF13563">
    <property type="entry name" value="2_5_RNA_ligase2"/>
    <property type="match status" value="1"/>
</dbReference>
<dbReference type="AlphaFoldDB" id="A0A3E1NPX2"/>
<gene>
    <name evidence="1" type="ORF">DXN05_02355</name>
</gene>
<evidence type="ECO:0000313" key="1">
    <source>
        <dbReference type="EMBL" id="RFM29838.1"/>
    </source>
</evidence>
<organism evidence="1 2">
    <name type="scientific">Deminuibacter soli</name>
    <dbReference type="NCBI Taxonomy" id="2291815"/>
    <lineage>
        <taxon>Bacteria</taxon>
        <taxon>Pseudomonadati</taxon>
        <taxon>Bacteroidota</taxon>
        <taxon>Chitinophagia</taxon>
        <taxon>Chitinophagales</taxon>
        <taxon>Chitinophagaceae</taxon>
        <taxon>Deminuibacter</taxon>
    </lineage>
</organism>
<dbReference type="Gene3D" id="3.90.1140.10">
    <property type="entry name" value="Cyclic phosphodiesterase"/>
    <property type="match status" value="1"/>
</dbReference>
<keyword evidence="1" id="KW-0436">Ligase</keyword>
<evidence type="ECO:0000313" key="2">
    <source>
        <dbReference type="Proteomes" id="UP000261284"/>
    </source>
</evidence>
<proteinExistence type="predicted"/>
<comment type="caution">
    <text evidence="1">The sequence shown here is derived from an EMBL/GenBank/DDBJ whole genome shotgun (WGS) entry which is preliminary data.</text>
</comment>
<name>A0A3E1NPX2_9BACT</name>
<accession>A0A3E1NPX2</accession>
<sequence>MLNLLPDKICFMNTGWVQPAAASAIGRQAGYEYQLIVRPGAAVAAQVLAEKQLFAVQFGHKGTTGAPHIVVASFTAREEMEETIIRWMHRITSVLPGFAVTLNNYSSLPPHTIYLRVQDPLPFAQLAAQLKAVSGYIESCACAPVQFTAKPHLNIAGQLTGEVYEKAIPVYSRQTFHETFEVTELVLLRRRNQFEEGREINVFRLLPAEQ</sequence>